<dbReference type="EMBL" id="MU155396">
    <property type="protein sequence ID" value="KAF9474109.1"/>
    <property type="molecule type" value="Genomic_DNA"/>
</dbReference>
<keyword evidence="1" id="KW-0812">Transmembrane</keyword>
<dbReference type="AlphaFoldDB" id="A0A9P5YRI7"/>
<feature type="transmembrane region" description="Helical" evidence="1">
    <location>
        <begin position="128"/>
        <end position="147"/>
    </location>
</feature>
<keyword evidence="1" id="KW-1133">Transmembrane helix</keyword>
<accession>A0A9P5YRI7</accession>
<evidence type="ECO:0000256" key="1">
    <source>
        <dbReference type="SAM" id="Phobius"/>
    </source>
</evidence>
<name>A0A9P5YRI7_9AGAR</name>
<sequence>MYPISLWSVVSPSIILCEHATLPCPTPLSFCFFVESPISNGIGLIHEVVHACVHYSGTRSRCGRCRLIRPRSVAVEKRVESRVDYGEINEQSETSAVSFWTRFVLIHISILLVCGDIVVLISSRSIAYTYHIIYAIVFMAMIISHSTSSAVVVRREIYKSDFTQSCSFYFCLIDAYILALVRCGAEIRSRSSNASVGQC</sequence>
<feature type="transmembrane region" description="Helical" evidence="1">
    <location>
        <begin position="99"/>
        <end position="121"/>
    </location>
</feature>
<keyword evidence="1" id="KW-0472">Membrane</keyword>
<reference evidence="2" key="1">
    <citation type="submission" date="2020-11" db="EMBL/GenBank/DDBJ databases">
        <authorList>
            <consortium name="DOE Joint Genome Institute"/>
            <person name="Ahrendt S."/>
            <person name="Riley R."/>
            <person name="Andreopoulos W."/>
            <person name="Labutti K."/>
            <person name="Pangilinan J."/>
            <person name="Ruiz-Duenas F.J."/>
            <person name="Barrasa J.M."/>
            <person name="Sanchez-Garcia M."/>
            <person name="Camarero S."/>
            <person name="Miyauchi S."/>
            <person name="Serrano A."/>
            <person name="Linde D."/>
            <person name="Babiker R."/>
            <person name="Drula E."/>
            <person name="Ayuso-Fernandez I."/>
            <person name="Pacheco R."/>
            <person name="Padilla G."/>
            <person name="Ferreira P."/>
            <person name="Barriuso J."/>
            <person name="Kellner H."/>
            <person name="Castanera R."/>
            <person name="Alfaro M."/>
            <person name="Ramirez L."/>
            <person name="Pisabarro A.G."/>
            <person name="Kuo A."/>
            <person name="Tritt A."/>
            <person name="Lipzen A."/>
            <person name="He G."/>
            <person name="Yan M."/>
            <person name="Ng V."/>
            <person name="Cullen D."/>
            <person name="Martin F."/>
            <person name="Rosso M.-N."/>
            <person name="Henrissat B."/>
            <person name="Hibbett D."/>
            <person name="Martinez A.T."/>
            <person name="Grigoriev I.V."/>
        </authorList>
    </citation>
    <scope>NUCLEOTIDE SEQUENCE</scope>
    <source>
        <strain evidence="2">CIRM-BRFM 674</strain>
    </source>
</reference>
<comment type="caution">
    <text evidence="2">The sequence shown here is derived from an EMBL/GenBank/DDBJ whole genome shotgun (WGS) entry which is preliminary data.</text>
</comment>
<evidence type="ECO:0000313" key="2">
    <source>
        <dbReference type="EMBL" id="KAF9474109.1"/>
    </source>
</evidence>
<gene>
    <name evidence="2" type="ORF">BDN70DRAFT_337222</name>
</gene>
<organism evidence="2 3">
    <name type="scientific">Pholiota conissans</name>
    <dbReference type="NCBI Taxonomy" id="109636"/>
    <lineage>
        <taxon>Eukaryota</taxon>
        <taxon>Fungi</taxon>
        <taxon>Dikarya</taxon>
        <taxon>Basidiomycota</taxon>
        <taxon>Agaricomycotina</taxon>
        <taxon>Agaricomycetes</taxon>
        <taxon>Agaricomycetidae</taxon>
        <taxon>Agaricales</taxon>
        <taxon>Agaricineae</taxon>
        <taxon>Strophariaceae</taxon>
        <taxon>Pholiota</taxon>
    </lineage>
</organism>
<evidence type="ECO:0000313" key="3">
    <source>
        <dbReference type="Proteomes" id="UP000807469"/>
    </source>
</evidence>
<protein>
    <submittedName>
        <fullName evidence="2">Uncharacterized protein</fullName>
    </submittedName>
</protein>
<dbReference type="Proteomes" id="UP000807469">
    <property type="component" value="Unassembled WGS sequence"/>
</dbReference>
<keyword evidence="3" id="KW-1185">Reference proteome</keyword>
<proteinExistence type="predicted"/>